<dbReference type="PANTHER" id="PTHR33204">
    <property type="entry name" value="TRANSCRIPTIONAL REGULATOR, MARR FAMILY"/>
    <property type="match status" value="1"/>
</dbReference>
<evidence type="ECO:0000256" key="1">
    <source>
        <dbReference type="ARBA" id="ARBA00023015"/>
    </source>
</evidence>
<dbReference type="SUPFAM" id="SSF55718">
    <property type="entry name" value="SCP-like"/>
    <property type="match status" value="1"/>
</dbReference>
<protein>
    <submittedName>
        <fullName evidence="5">Transcriptional regulator</fullName>
    </submittedName>
</protein>
<proteinExistence type="predicted"/>
<dbReference type="PANTHER" id="PTHR33204:SF18">
    <property type="entry name" value="TRANSCRIPTIONAL REGULATORY PROTEIN"/>
    <property type="match status" value="1"/>
</dbReference>
<evidence type="ECO:0000313" key="6">
    <source>
        <dbReference type="Proteomes" id="UP000649829"/>
    </source>
</evidence>
<organism evidence="5 6">
    <name type="scientific">Pseudooceanicola nanhaiensis</name>
    <dbReference type="NCBI Taxonomy" id="375761"/>
    <lineage>
        <taxon>Bacteria</taxon>
        <taxon>Pseudomonadati</taxon>
        <taxon>Pseudomonadota</taxon>
        <taxon>Alphaproteobacteria</taxon>
        <taxon>Rhodobacterales</taxon>
        <taxon>Paracoccaceae</taxon>
        <taxon>Pseudooceanicola</taxon>
    </lineage>
</organism>
<sequence length="222" mass="24405">MAGKRRYEDGCAFAQSLDIVGERWALLVIRELMFGPKRFTDLKADLPGIASNVLTQRLADLEDAGLVVRREMPPPRKARLYDLSTWGRDLGPVLEAMGRWAARSPLLEGGWPLSVSAAMMSLGSMFRSDLAGDFEGVLGLHLSWQDFTVRVARGRIDVEPVRAAAPQVTVTGDQNILLGVLYMKRPLAEARAQGLRIEGDEAVLTRFAACFEMPEPAPRSPA</sequence>
<dbReference type="InterPro" id="IPR036390">
    <property type="entry name" value="WH_DNA-bd_sf"/>
</dbReference>
<dbReference type="PROSITE" id="PS51118">
    <property type="entry name" value="HTH_HXLR"/>
    <property type="match status" value="1"/>
</dbReference>
<dbReference type="Proteomes" id="UP000649829">
    <property type="component" value="Unassembled WGS sequence"/>
</dbReference>
<comment type="caution">
    <text evidence="5">The sequence shown here is derived from an EMBL/GenBank/DDBJ whole genome shotgun (WGS) entry which is preliminary data.</text>
</comment>
<evidence type="ECO:0000313" key="5">
    <source>
        <dbReference type="EMBL" id="GGL84390.1"/>
    </source>
</evidence>
<reference evidence="5" key="2">
    <citation type="submission" date="2020-09" db="EMBL/GenBank/DDBJ databases">
        <authorList>
            <person name="Sun Q."/>
            <person name="Zhou Y."/>
        </authorList>
    </citation>
    <scope>NUCLEOTIDE SEQUENCE</scope>
    <source>
        <strain evidence="5">CGMCC 1.6293</strain>
    </source>
</reference>
<dbReference type="GO" id="GO:0006355">
    <property type="term" value="P:regulation of DNA-templated transcription"/>
    <property type="evidence" value="ECO:0007669"/>
    <property type="project" value="UniProtKB-ARBA"/>
</dbReference>
<dbReference type="Pfam" id="PF02036">
    <property type="entry name" value="SCP2"/>
    <property type="match status" value="1"/>
</dbReference>
<dbReference type="InterPro" id="IPR011991">
    <property type="entry name" value="ArsR-like_HTH"/>
</dbReference>
<dbReference type="Gene3D" id="3.30.1050.10">
    <property type="entry name" value="SCP2 sterol-binding domain"/>
    <property type="match status" value="1"/>
</dbReference>
<dbReference type="Gene3D" id="1.10.10.10">
    <property type="entry name" value="Winged helix-like DNA-binding domain superfamily/Winged helix DNA-binding domain"/>
    <property type="match status" value="1"/>
</dbReference>
<dbReference type="CDD" id="cd00090">
    <property type="entry name" value="HTH_ARSR"/>
    <property type="match status" value="1"/>
</dbReference>
<name>A0A917SIP2_9RHOB</name>
<accession>A0A917SIP2</accession>
<gene>
    <name evidence="5" type="ORF">GCM10011534_02880</name>
</gene>
<keyword evidence="6" id="KW-1185">Reference proteome</keyword>
<evidence type="ECO:0000259" key="4">
    <source>
        <dbReference type="PROSITE" id="PS51118"/>
    </source>
</evidence>
<dbReference type="InterPro" id="IPR002577">
    <property type="entry name" value="HTH_HxlR"/>
</dbReference>
<dbReference type="Pfam" id="PF01638">
    <property type="entry name" value="HxlR"/>
    <property type="match status" value="1"/>
</dbReference>
<keyword evidence="3" id="KW-0804">Transcription</keyword>
<evidence type="ECO:0000256" key="2">
    <source>
        <dbReference type="ARBA" id="ARBA00023125"/>
    </source>
</evidence>
<feature type="domain" description="HTH hxlR-type" evidence="4">
    <location>
        <begin position="11"/>
        <end position="109"/>
    </location>
</feature>
<dbReference type="RefSeq" id="WP_028285251.1">
    <property type="nucleotide sequence ID" value="NZ_BMLF01000001.1"/>
</dbReference>
<dbReference type="InterPro" id="IPR036527">
    <property type="entry name" value="SCP2_sterol-bd_dom_sf"/>
</dbReference>
<evidence type="ECO:0000256" key="3">
    <source>
        <dbReference type="ARBA" id="ARBA00023163"/>
    </source>
</evidence>
<keyword evidence="2" id="KW-0238">DNA-binding</keyword>
<dbReference type="InterPro" id="IPR036388">
    <property type="entry name" value="WH-like_DNA-bd_sf"/>
</dbReference>
<dbReference type="SUPFAM" id="SSF46785">
    <property type="entry name" value="Winged helix' DNA-binding domain"/>
    <property type="match status" value="1"/>
</dbReference>
<dbReference type="EMBL" id="BMLF01000001">
    <property type="protein sequence ID" value="GGL84390.1"/>
    <property type="molecule type" value="Genomic_DNA"/>
</dbReference>
<reference evidence="5" key="1">
    <citation type="journal article" date="2014" name="Int. J. Syst. Evol. Microbiol.">
        <title>Complete genome sequence of Corynebacterium casei LMG S-19264T (=DSM 44701T), isolated from a smear-ripened cheese.</title>
        <authorList>
            <consortium name="US DOE Joint Genome Institute (JGI-PGF)"/>
            <person name="Walter F."/>
            <person name="Albersmeier A."/>
            <person name="Kalinowski J."/>
            <person name="Ruckert C."/>
        </authorList>
    </citation>
    <scope>NUCLEOTIDE SEQUENCE</scope>
    <source>
        <strain evidence="5">CGMCC 1.6293</strain>
    </source>
</reference>
<dbReference type="AlphaFoldDB" id="A0A917SIP2"/>
<dbReference type="InterPro" id="IPR003033">
    <property type="entry name" value="SCP2_sterol-bd_dom"/>
</dbReference>
<keyword evidence="1" id="KW-0805">Transcription regulation</keyword>
<dbReference type="GO" id="GO:0003677">
    <property type="term" value="F:DNA binding"/>
    <property type="evidence" value="ECO:0007669"/>
    <property type="project" value="UniProtKB-KW"/>
</dbReference>